<proteinExistence type="inferred from homology"/>
<evidence type="ECO:0000256" key="1">
    <source>
        <dbReference type="ARBA" id="ARBA00004141"/>
    </source>
</evidence>
<evidence type="ECO:0000256" key="5">
    <source>
        <dbReference type="ARBA" id="ARBA00022989"/>
    </source>
</evidence>
<feature type="transmembrane region" description="Helical" evidence="8">
    <location>
        <begin position="159"/>
        <end position="177"/>
    </location>
</feature>
<feature type="transmembrane region" description="Helical" evidence="8">
    <location>
        <begin position="461"/>
        <end position="479"/>
    </location>
</feature>
<dbReference type="Pfam" id="PF00083">
    <property type="entry name" value="Sugar_tr"/>
    <property type="match status" value="1"/>
</dbReference>
<dbReference type="GO" id="GO:0005351">
    <property type="term" value="F:carbohydrate:proton symporter activity"/>
    <property type="evidence" value="ECO:0007669"/>
    <property type="project" value="TreeGrafter"/>
</dbReference>
<evidence type="ECO:0000256" key="6">
    <source>
        <dbReference type="ARBA" id="ARBA00023136"/>
    </source>
</evidence>
<evidence type="ECO:0000313" key="10">
    <source>
        <dbReference type="EMBL" id="KKY27792.1"/>
    </source>
</evidence>
<feature type="transmembrane region" description="Helical" evidence="8">
    <location>
        <begin position="95"/>
        <end position="115"/>
    </location>
</feature>
<dbReference type="InterPro" id="IPR050360">
    <property type="entry name" value="MFS_Sugar_Transporters"/>
</dbReference>
<feature type="transmembrane region" description="Helical" evidence="8">
    <location>
        <begin position="491"/>
        <end position="509"/>
    </location>
</feature>
<keyword evidence="5 8" id="KW-1133">Transmembrane helix</keyword>
<dbReference type="Gene3D" id="1.20.1250.20">
    <property type="entry name" value="MFS general substrate transporter like domains"/>
    <property type="match status" value="1"/>
</dbReference>
<feature type="transmembrane region" description="Helical" evidence="8">
    <location>
        <begin position="219"/>
        <end position="240"/>
    </location>
</feature>
<sequence>MENYSKDVTTIHNELELDEKSNVAAVKEISGNEAYNEALLKEPPRPFSGPSIVLYCCCLVGFCCSTMNGYDGSLLNGLLASDDFKAFFGGREDGIWAGIVTAMYQIGSVVALPFVGPAIDSFGRKGGMLIGALLIVVGTIINATTYYTASIGQFEAGRFVLGFGVSIATAAGPMFVVEVTHPAYRGVVTALYNTFWFTGSILAAGAVRGSLDSSAAHAWVIPVWLQLLFSGIIVLFVWFLPESPRWLYVHGKRDECRRVLAKYHGNGNAESIWVTMQLREYEEYLELDGSDKRWWDYSALFKTAASRYRMTCNIAISVFGQWAGNAVLSYYMASLLSSAGYDTQISKANINLFYSCEQFLIAVCGAMFVDKIGRRPLLLFSMIGCSVVWVGMTVATSVYDAHKVLDGDGNALPATGVAASASKAATAMIFLFGAVFSFGITPLQALYPVEVLSFEMRAKGMAFSSFSLNAAMLLNQFAWPVSMERIGWHTYIIFVVWDAVQAALIYFFIPETKNRTLEELDDIFHAKNPTKASLQKRTVALDKHSNVVKVVVKHGDGDSA</sequence>
<dbReference type="PANTHER" id="PTHR48022:SF13">
    <property type="entry name" value="MAJOR FACILITATOR SUPERFAMILY (MFS) PROFILE DOMAIN-CONTAINING PROTEIN"/>
    <property type="match status" value="1"/>
</dbReference>
<feature type="transmembrane region" description="Helical" evidence="8">
    <location>
        <begin position="189"/>
        <end position="207"/>
    </location>
</feature>
<comment type="caution">
    <text evidence="10">The sequence shown here is derived from an EMBL/GenBank/DDBJ whole genome shotgun (WGS) entry which is preliminary data.</text>
</comment>
<dbReference type="Proteomes" id="UP000034182">
    <property type="component" value="Unassembled WGS sequence"/>
</dbReference>
<name>A0A0G2EYW8_9PEZI</name>
<dbReference type="PANTHER" id="PTHR48022">
    <property type="entry name" value="PLASTIDIC GLUCOSE TRANSPORTER 4"/>
    <property type="match status" value="1"/>
</dbReference>
<evidence type="ECO:0000256" key="3">
    <source>
        <dbReference type="ARBA" id="ARBA00022448"/>
    </source>
</evidence>
<dbReference type="PROSITE" id="PS00216">
    <property type="entry name" value="SUGAR_TRANSPORT_1"/>
    <property type="match status" value="2"/>
</dbReference>
<reference evidence="10 11" key="1">
    <citation type="submission" date="2015-03" db="EMBL/GenBank/DDBJ databases">
        <authorList>
            <person name="Morales-Cruz A."/>
            <person name="Amrine K.C."/>
            <person name="Cantu D."/>
        </authorList>
    </citation>
    <scope>NUCLEOTIDE SEQUENCE [LARGE SCALE GENOMIC DNA]</scope>
    <source>
        <strain evidence="10">DS831</strain>
    </source>
</reference>
<dbReference type="NCBIfam" id="TIGR00879">
    <property type="entry name" value="SP"/>
    <property type="match status" value="1"/>
</dbReference>
<evidence type="ECO:0000259" key="9">
    <source>
        <dbReference type="PROSITE" id="PS50850"/>
    </source>
</evidence>
<organism evidence="10 11">
    <name type="scientific">Diplodia seriata</name>
    <dbReference type="NCBI Taxonomy" id="420778"/>
    <lineage>
        <taxon>Eukaryota</taxon>
        <taxon>Fungi</taxon>
        <taxon>Dikarya</taxon>
        <taxon>Ascomycota</taxon>
        <taxon>Pezizomycotina</taxon>
        <taxon>Dothideomycetes</taxon>
        <taxon>Dothideomycetes incertae sedis</taxon>
        <taxon>Botryosphaeriales</taxon>
        <taxon>Botryosphaeriaceae</taxon>
        <taxon>Diplodia</taxon>
    </lineage>
</organism>
<reference evidence="10 11" key="2">
    <citation type="submission" date="2015-05" db="EMBL/GenBank/DDBJ databases">
        <title>Distinctive expansion of gene families associated with plant cell wall degradation and secondary metabolism in the genomes of grapevine trunk pathogens.</title>
        <authorList>
            <person name="Lawrence D.P."/>
            <person name="Travadon R."/>
            <person name="Rolshausen P.E."/>
            <person name="Baumgartner K."/>
        </authorList>
    </citation>
    <scope>NUCLEOTIDE SEQUENCE [LARGE SCALE GENOMIC DNA]</scope>
    <source>
        <strain evidence="10">DS831</strain>
    </source>
</reference>
<dbReference type="InterPro" id="IPR005829">
    <property type="entry name" value="Sugar_transporter_CS"/>
</dbReference>
<dbReference type="FunFam" id="1.20.1250.20:FF:000217">
    <property type="entry name" value="MFS lactose permease, putative"/>
    <property type="match status" value="1"/>
</dbReference>
<feature type="transmembrane region" description="Helical" evidence="8">
    <location>
        <begin position="312"/>
        <end position="332"/>
    </location>
</feature>
<keyword evidence="4 8" id="KW-0812">Transmembrane</keyword>
<dbReference type="EMBL" id="LAQI01000018">
    <property type="protein sequence ID" value="KKY27792.1"/>
    <property type="molecule type" value="Genomic_DNA"/>
</dbReference>
<feature type="domain" description="Major facilitator superfamily (MFS) profile" evidence="9">
    <location>
        <begin position="57"/>
        <end position="513"/>
    </location>
</feature>
<feature type="transmembrane region" description="Helical" evidence="8">
    <location>
        <begin position="52"/>
        <end position="70"/>
    </location>
</feature>
<feature type="transmembrane region" description="Helical" evidence="8">
    <location>
        <begin position="427"/>
        <end position="449"/>
    </location>
</feature>
<evidence type="ECO:0000256" key="8">
    <source>
        <dbReference type="SAM" id="Phobius"/>
    </source>
</evidence>
<evidence type="ECO:0000256" key="2">
    <source>
        <dbReference type="ARBA" id="ARBA00010992"/>
    </source>
</evidence>
<dbReference type="InterPro" id="IPR020846">
    <property type="entry name" value="MFS_dom"/>
</dbReference>
<gene>
    <name evidence="10" type="ORF">UCDDS831_g00656</name>
</gene>
<dbReference type="PROSITE" id="PS50850">
    <property type="entry name" value="MFS"/>
    <property type="match status" value="1"/>
</dbReference>
<comment type="similarity">
    <text evidence="2 7">Belongs to the major facilitator superfamily. Sugar transporter (TC 2.A.1.1) family.</text>
</comment>
<keyword evidence="3 7" id="KW-0813">Transport</keyword>
<dbReference type="GO" id="GO:0016020">
    <property type="term" value="C:membrane"/>
    <property type="evidence" value="ECO:0007669"/>
    <property type="project" value="UniProtKB-SubCell"/>
</dbReference>
<comment type="subcellular location">
    <subcellularLocation>
        <location evidence="1">Membrane</location>
        <topology evidence="1">Multi-pass membrane protein</topology>
    </subcellularLocation>
</comment>
<protein>
    <submittedName>
        <fullName evidence="10">Putative lactose permease</fullName>
    </submittedName>
</protein>
<evidence type="ECO:0000313" key="11">
    <source>
        <dbReference type="Proteomes" id="UP000034182"/>
    </source>
</evidence>
<dbReference type="InterPro" id="IPR036259">
    <property type="entry name" value="MFS_trans_sf"/>
</dbReference>
<accession>A0A0G2EYW8</accession>
<dbReference type="SUPFAM" id="SSF103473">
    <property type="entry name" value="MFS general substrate transporter"/>
    <property type="match status" value="1"/>
</dbReference>
<evidence type="ECO:0000256" key="7">
    <source>
        <dbReference type="RuleBase" id="RU003346"/>
    </source>
</evidence>
<feature type="transmembrane region" description="Helical" evidence="8">
    <location>
        <begin position="352"/>
        <end position="370"/>
    </location>
</feature>
<feature type="transmembrane region" description="Helical" evidence="8">
    <location>
        <begin position="377"/>
        <end position="399"/>
    </location>
</feature>
<dbReference type="InterPro" id="IPR005828">
    <property type="entry name" value="MFS_sugar_transport-like"/>
</dbReference>
<dbReference type="InterPro" id="IPR003663">
    <property type="entry name" value="Sugar/inositol_transpt"/>
</dbReference>
<evidence type="ECO:0000256" key="4">
    <source>
        <dbReference type="ARBA" id="ARBA00022692"/>
    </source>
</evidence>
<keyword evidence="6 8" id="KW-0472">Membrane</keyword>
<dbReference type="AlphaFoldDB" id="A0A0G2EYW8"/>
<feature type="transmembrane region" description="Helical" evidence="8">
    <location>
        <begin position="127"/>
        <end position="147"/>
    </location>
</feature>